<evidence type="ECO:0000256" key="4">
    <source>
        <dbReference type="ARBA" id="ARBA00022475"/>
    </source>
</evidence>
<comment type="subcellular location">
    <subcellularLocation>
        <location evidence="1">Cell membrane</location>
        <topology evidence="1">Multi-pass membrane protein</topology>
    </subcellularLocation>
</comment>
<evidence type="ECO:0000313" key="13">
    <source>
        <dbReference type="Proteomes" id="UP000593567"/>
    </source>
</evidence>
<keyword evidence="6" id="KW-0375">Hydrogen ion transport</keyword>
<gene>
    <name evidence="12" type="ORF">EB796_008134</name>
</gene>
<evidence type="ECO:0000256" key="7">
    <source>
        <dbReference type="ARBA" id="ARBA00022989"/>
    </source>
</evidence>
<feature type="transmembrane region" description="Helical" evidence="11">
    <location>
        <begin position="103"/>
        <end position="124"/>
    </location>
</feature>
<dbReference type="PANTHER" id="PTHR21522:SF32">
    <property type="entry name" value="OTOPETRIN-2"/>
    <property type="match status" value="1"/>
</dbReference>
<evidence type="ECO:0000256" key="3">
    <source>
        <dbReference type="ARBA" id="ARBA00022448"/>
    </source>
</evidence>
<keyword evidence="9 11" id="KW-0472">Membrane</keyword>
<evidence type="ECO:0000256" key="6">
    <source>
        <dbReference type="ARBA" id="ARBA00022781"/>
    </source>
</evidence>
<name>A0A7J7K6K4_BUGNE</name>
<evidence type="ECO:0000313" key="12">
    <source>
        <dbReference type="EMBL" id="KAF6033561.1"/>
    </source>
</evidence>
<evidence type="ECO:0000256" key="5">
    <source>
        <dbReference type="ARBA" id="ARBA00022692"/>
    </source>
</evidence>
<keyword evidence="5 11" id="KW-0812">Transmembrane</keyword>
<dbReference type="Proteomes" id="UP000593567">
    <property type="component" value="Unassembled WGS sequence"/>
</dbReference>
<dbReference type="GO" id="GO:0015252">
    <property type="term" value="F:proton channel activity"/>
    <property type="evidence" value="ECO:0007669"/>
    <property type="project" value="InterPro"/>
</dbReference>
<dbReference type="Pfam" id="PF03189">
    <property type="entry name" value="Otopetrin"/>
    <property type="match status" value="1"/>
</dbReference>
<keyword evidence="7 11" id="KW-1133">Transmembrane helix</keyword>
<evidence type="ECO:0000256" key="2">
    <source>
        <dbReference type="ARBA" id="ARBA00006513"/>
    </source>
</evidence>
<accession>A0A7J7K6K4</accession>
<sequence length="152" mass="17002">MHLHKAPIITLALFKNYTIDCGHTRRCLFLGIRSLKAAIACLIFLFFSSSENYYDTKATLLIHIYQIALYLTMTVLTVVALLKLRMLDHNDFKSSEKKDILPAVCATSILSHDIVVIVSGIIYINKLKGLLVLATCLTELVQSLAQMSVIVM</sequence>
<dbReference type="EMBL" id="VXIV02001298">
    <property type="protein sequence ID" value="KAF6033561.1"/>
    <property type="molecule type" value="Genomic_DNA"/>
</dbReference>
<comment type="similarity">
    <text evidence="2">Belongs to the otopetrin family.</text>
</comment>
<keyword evidence="13" id="KW-1185">Reference proteome</keyword>
<organism evidence="12 13">
    <name type="scientific">Bugula neritina</name>
    <name type="common">Brown bryozoan</name>
    <name type="synonym">Sertularia neritina</name>
    <dbReference type="NCBI Taxonomy" id="10212"/>
    <lineage>
        <taxon>Eukaryota</taxon>
        <taxon>Metazoa</taxon>
        <taxon>Spiralia</taxon>
        <taxon>Lophotrochozoa</taxon>
        <taxon>Bryozoa</taxon>
        <taxon>Gymnolaemata</taxon>
        <taxon>Cheilostomatida</taxon>
        <taxon>Flustrina</taxon>
        <taxon>Buguloidea</taxon>
        <taxon>Bugulidae</taxon>
        <taxon>Bugula</taxon>
    </lineage>
</organism>
<evidence type="ECO:0000256" key="11">
    <source>
        <dbReference type="SAM" id="Phobius"/>
    </source>
</evidence>
<feature type="transmembrane region" description="Helical" evidence="11">
    <location>
        <begin position="27"/>
        <end position="48"/>
    </location>
</feature>
<proteinExistence type="inferred from homology"/>
<dbReference type="GO" id="GO:0005886">
    <property type="term" value="C:plasma membrane"/>
    <property type="evidence" value="ECO:0007669"/>
    <property type="project" value="UniProtKB-SubCell"/>
</dbReference>
<comment type="caution">
    <text evidence="12">The sequence shown here is derived from an EMBL/GenBank/DDBJ whole genome shotgun (WGS) entry which is preliminary data.</text>
</comment>
<feature type="transmembrane region" description="Helical" evidence="11">
    <location>
        <begin position="60"/>
        <end position="82"/>
    </location>
</feature>
<evidence type="ECO:0000256" key="1">
    <source>
        <dbReference type="ARBA" id="ARBA00004651"/>
    </source>
</evidence>
<evidence type="ECO:0000256" key="9">
    <source>
        <dbReference type="ARBA" id="ARBA00023136"/>
    </source>
</evidence>
<keyword evidence="3" id="KW-0813">Transport</keyword>
<keyword evidence="8" id="KW-0406">Ion transport</keyword>
<dbReference type="OrthoDB" id="6429739at2759"/>
<dbReference type="PANTHER" id="PTHR21522">
    <property type="entry name" value="PROTON CHANNEL OTOP"/>
    <property type="match status" value="1"/>
</dbReference>
<reference evidence="12" key="1">
    <citation type="submission" date="2020-06" db="EMBL/GenBank/DDBJ databases">
        <title>Draft genome of Bugula neritina, a colonial animal packing powerful symbionts and potential medicines.</title>
        <authorList>
            <person name="Rayko M."/>
        </authorList>
    </citation>
    <scope>NUCLEOTIDE SEQUENCE [LARGE SCALE GENOMIC DNA]</scope>
    <source>
        <strain evidence="12">Kwan_BN1</strain>
    </source>
</reference>
<evidence type="ECO:0000256" key="8">
    <source>
        <dbReference type="ARBA" id="ARBA00023065"/>
    </source>
</evidence>
<dbReference type="InterPro" id="IPR004878">
    <property type="entry name" value="Otopetrin"/>
</dbReference>
<evidence type="ECO:0000256" key="10">
    <source>
        <dbReference type="ARBA" id="ARBA00023303"/>
    </source>
</evidence>
<keyword evidence="4" id="KW-1003">Cell membrane</keyword>
<protein>
    <submittedName>
        <fullName evidence="12">Uncharacterized protein</fullName>
    </submittedName>
</protein>
<dbReference type="AlphaFoldDB" id="A0A7J7K6K4"/>
<keyword evidence="10" id="KW-0407">Ion channel</keyword>